<organism evidence="6 7">
    <name type="scientific">Nocardiopsis eucommiae</name>
    <dbReference type="NCBI Taxonomy" id="2831970"/>
    <lineage>
        <taxon>Bacteria</taxon>
        <taxon>Bacillati</taxon>
        <taxon>Actinomycetota</taxon>
        <taxon>Actinomycetes</taxon>
        <taxon>Streptosporangiales</taxon>
        <taxon>Nocardiopsidaceae</taxon>
        <taxon>Nocardiopsis</taxon>
    </lineage>
</organism>
<feature type="domain" description="Bacterial transcriptional activator" evidence="4">
    <location>
        <begin position="1"/>
        <end position="43"/>
    </location>
</feature>
<dbReference type="Pfam" id="PF09976">
    <property type="entry name" value="TPR_21"/>
    <property type="match status" value="1"/>
</dbReference>
<dbReference type="Pfam" id="PF00931">
    <property type="entry name" value="NB-ARC"/>
    <property type="match status" value="1"/>
</dbReference>
<dbReference type="PANTHER" id="PTHR47691">
    <property type="entry name" value="REGULATOR-RELATED"/>
    <property type="match status" value="1"/>
</dbReference>
<name>A0A975L8B1_9ACTN</name>
<reference evidence="6" key="1">
    <citation type="submission" date="2021-05" db="EMBL/GenBank/DDBJ databases">
        <authorList>
            <person name="Kaiqin L."/>
            <person name="Jian G."/>
        </authorList>
    </citation>
    <scope>NUCLEOTIDE SEQUENCE</scope>
    <source>
        <strain evidence="6">HDS5</strain>
    </source>
</reference>
<evidence type="ECO:0000259" key="5">
    <source>
        <dbReference type="Pfam" id="PF09976"/>
    </source>
</evidence>
<evidence type="ECO:0000313" key="6">
    <source>
        <dbReference type="EMBL" id="QVJ01329.1"/>
    </source>
</evidence>
<dbReference type="Gene3D" id="3.40.50.300">
    <property type="entry name" value="P-loop containing nucleotide triphosphate hydrolases"/>
    <property type="match status" value="1"/>
</dbReference>
<evidence type="ECO:0000259" key="3">
    <source>
        <dbReference type="Pfam" id="PF00931"/>
    </source>
</evidence>
<dbReference type="PROSITE" id="PS50005">
    <property type="entry name" value="TPR"/>
    <property type="match status" value="1"/>
</dbReference>
<dbReference type="Pfam" id="PF03704">
    <property type="entry name" value="BTAD"/>
    <property type="match status" value="1"/>
</dbReference>
<dbReference type="AlphaFoldDB" id="A0A975L8B1"/>
<keyword evidence="7" id="KW-1185">Reference proteome</keyword>
<dbReference type="InterPro" id="IPR027417">
    <property type="entry name" value="P-loop_NTPase"/>
</dbReference>
<dbReference type="Proteomes" id="UP000682416">
    <property type="component" value="Chromosome"/>
</dbReference>
<dbReference type="PANTHER" id="PTHR47691:SF3">
    <property type="entry name" value="HTH-TYPE TRANSCRIPTIONAL REGULATOR RV0890C-RELATED"/>
    <property type="match status" value="1"/>
</dbReference>
<evidence type="ECO:0000256" key="2">
    <source>
        <dbReference type="SAM" id="MobiDB-lite"/>
    </source>
</evidence>
<feature type="domain" description="NB-ARC" evidence="3">
    <location>
        <begin position="103"/>
        <end position="239"/>
    </location>
</feature>
<gene>
    <name evidence="6" type="ORF">KGD82_24970</name>
</gene>
<keyword evidence="1" id="KW-0802">TPR repeat</keyword>
<feature type="domain" description="Ancillary SecYEG translocon subunit/Cell division coordinator CpoB TPR" evidence="5">
    <location>
        <begin position="705"/>
        <end position="777"/>
    </location>
</feature>
<evidence type="ECO:0000256" key="1">
    <source>
        <dbReference type="PROSITE-ProRule" id="PRU00339"/>
    </source>
</evidence>
<feature type="region of interest" description="Disordered" evidence="2">
    <location>
        <begin position="42"/>
        <end position="69"/>
    </location>
</feature>
<dbReference type="KEGG" id="nec:KGD82_24970"/>
<dbReference type="Pfam" id="PF13181">
    <property type="entry name" value="TPR_8"/>
    <property type="match status" value="1"/>
</dbReference>
<dbReference type="GO" id="GO:0043531">
    <property type="term" value="F:ADP binding"/>
    <property type="evidence" value="ECO:0007669"/>
    <property type="project" value="InterPro"/>
</dbReference>
<sequence>MRALAATGRTAEAISEYNELRDRRRREEGVEPNQATRALFQRLVEGGEETPSTPPGGGRAPRRNDRPEVRDTLRAAAPLFVGRGEETDLLVRRARAGGRSTVVQVISGMGGVGKTSLAVQVAHLLRDEFDVRLQIELRGVTPQQALFSLLLMMGVPGERIPREPEARLALWHERLLGRRVLLLLDDAKQGQVRPLIPGTPHSVVLVTSRQIQLDLEGAHRIRLESLDEEEAVRMFSAFTGLAPETEGMDRAVRQMWNLPIALRVGSGYLQSHPSWTPAYLADQIADSARGVTRTLMRGVSTVFALSYDELSARAQRTFLCLGLHPTALVSDYAAAAAVGDWDEMESAIEELLDHHLVEEVAPGRFRMHDSLRDFAALRSRAAVSEAERRAISGRILDHYLAALDSADRVVQPGRYRLWDLPPFSSALPMFSGPKEAHAWFTEVFPTVEAVLAHARRHGFVEHAARVPLAMAGLLGNAGPWDRAERFLEDAVGAWRELDSAKGLAHALYELGCVRANLADPHAAEVLETAIAFWTREGNDLGVAHARVRMGTLRARASGETGEMEHYRFALSAFRRLGDRFGQVRVLTHMGGLHNETGDFDAAEACFEEALPLCRSLGDRRMEGAVLMGVARTGFELGYHRRARESCQRALGIFQALGDLYAATQARLNLGSIANYLCRHQEALEHFLAAREGFRAMGATPAELNNENGLALALLELGRVGEAEEILSTALHRLRATGIASLVPQVLNVLGDVHVAQGRLSSARMRYQAAREEARANSSVLDEGLAWNRLGNLCRLEGDEAAAQTNWRHAIQLLEPLRTHHLPPIMLKLEASTSFGMPGN</sequence>
<dbReference type="EMBL" id="CP074402">
    <property type="protein sequence ID" value="QVJ01329.1"/>
    <property type="molecule type" value="Genomic_DNA"/>
</dbReference>
<accession>A0A975L8B1</accession>
<proteinExistence type="predicted"/>
<dbReference type="InterPro" id="IPR002182">
    <property type="entry name" value="NB-ARC"/>
</dbReference>
<dbReference type="InterPro" id="IPR019734">
    <property type="entry name" value="TPR_rpt"/>
</dbReference>
<evidence type="ECO:0000259" key="4">
    <source>
        <dbReference type="Pfam" id="PF03704"/>
    </source>
</evidence>
<dbReference type="SUPFAM" id="SSF52540">
    <property type="entry name" value="P-loop containing nucleoside triphosphate hydrolases"/>
    <property type="match status" value="1"/>
</dbReference>
<dbReference type="InterPro" id="IPR005158">
    <property type="entry name" value="BTAD"/>
</dbReference>
<evidence type="ECO:0000313" key="7">
    <source>
        <dbReference type="Proteomes" id="UP000682416"/>
    </source>
</evidence>
<dbReference type="InterPro" id="IPR011990">
    <property type="entry name" value="TPR-like_helical_dom_sf"/>
</dbReference>
<dbReference type="InterPro" id="IPR018704">
    <property type="entry name" value="SecYEG/CpoB_TPR"/>
</dbReference>
<dbReference type="Gene3D" id="1.25.40.10">
    <property type="entry name" value="Tetratricopeptide repeat domain"/>
    <property type="match status" value="3"/>
</dbReference>
<feature type="repeat" description="TPR" evidence="1">
    <location>
        <begin position="583"/>
        <end position="616"/>
    </location>
</feature>
<dbReference type="SUPFAM" id="SSF48452">
    <property type="entry name" value="TPR-like"/>
    <property type="match status" value="3"/>
</dbReference>
<dbReference type="SMART" id="SM00028">
    <property type="entry name" value="TPR"/>
    <property type="match status" value="4"/>
</dbReference>
<protein>
    <submittedName>
        <fullName evidence="6">Tetratricopeptide repeat protein</fullName>
    </submittedName>
</protein>
<dbReference type="PRINTS" id="PR00364">
    <property type="entry name" value="DISEASERSIST"/>
</dbReference>